<dbReference type="Gene3D" id="1.10.506.10">
    <property type="entry name" value="GTPase Activation - p120gap, domain 1"/>
    <property type="match status" value="1"/>
</dbReference>
<evidence type="ECO:0000313" key="3">
    <source>
        <dbReference type="Proteomes" id="UP001165289"/>
    </source>
</evidence>
<dbReference type="Pfam" id="PF08337">
    <property type="entry name" value="Plexin_cytopl"/>
    <property type="match status" value="1"/>
</dbReference>
<dbReference type="InterPro" id="IPR008936">
    <property type="entry name" value="Rho_GTPase_activation_prot"/>
</dbReference>
<dbReference type="GO" id="GO:0008360">
    <property type="term" value="P:regulation of cell shape"/>
    <property type="evidence" value="ECO:0007669"/>
    <property type="project" value="TreeGrafter"/>
</dbReference>
<dbReference type="GO" id="GO:0017154">
    <property type="term" value="F:semaphorin receptor activity"/>
    <property type="evidence" value="ECO:0007669"/>
    <property type="project" value="InterPro"/>
</dbReference>
<protein>
    <submittedName>
        <fullName evidence="2">Plexin-B-like</fullName>
    </submittedName>
</protein>
<proteinExistence type="predicted"/>
<gene>
    <name evidence="2" type="ORF">LOD99_2978</name>
</gene>
<accession>A0AAV7JYU1</accession>
<dbReference type="InterPro" id="IPR031148">
    <property type="entry name" value="Plexin"/>
</dbReference>
<comment type="caution">
    <text evidence="2">The sequence shown here is derived from an EMBL/GenBank/DDBJ whole genome shotgun (WGS) entry which is preliminary data.</text>
</comment>
<dbReference type="GO" id="GO:0007162">
    <property type="term" value="P:negative regulation of cell adhesion"/>
    <property type="evidence" value="ECO:0007669"/>
    <property type="project" value="TreeGrafter"/>
</dbReference>
<reference evidence="2 3" key="1">
    <citation type="journal article" date="2023" name="BMC Biol.">
        <title>The compact genome of the sponge Oopsacas minuta (Hexactinellida) is lacking key metazoan core genes.</title>
        <authorList>
            <person name="Santini S."/>
            <person name="Schenkelaars Q."/>
            <person name="Jourda C."/>
            <person name="Duchesne M."/>
            <person name="Belahbib H."/>
            <person name="Rocher C."/>
            <person name="Selva M."/>
            <person name="Riesgo A."/>
            <person name="Vervoort M."/>
            <person name="Leys S.P."/>
            <person name="Kodjabachian L."/>
            <person name="Le Bivic A."/>
            <person name="Borchiellini C."/>
            <person name="Claverie J.M."/>
            <person name="Renard E."/>
        </authorList>
    </citation>
    <scope>NUCLEOTIDE SEQUENCE [LARGE SCALE GENOMIC DNA]</scope>
    <source>
        <strain evidence="2">SPO-2</strain>
    </source>
</reference>
<organism evidence="2 3">
    <name type="scientific">Oopsacas minuta</name>
    <dbReference type="NCBI Taxonomy" id="111878"/>
    <lineage>
        <taxon>Eukaryota</taxon>
        <taxon>Metazoa</taxon>
        <taxon>Porifera</taxon>
        <taxon>Hexactinellida</taxon>
        <taxon>Hexasterophora</taxon>
        <taxon>Lyssacinosida</taxon>
        <taxon>Leucopsacidae</taxon>
        <taxon>Oopsacas</taxon>
    </lineage>
</organism>
<keyword evidence="3" id="KW-1185">Reference proteome</keyword>
<dbReference type="Proteomes" id="UP001165289">
    <property type="component" value="Unassembled WGS sequence"/>
</dbReference>
<dbReference type="PANTHER" id="PTHR22625:SF44">
    <property type="entry name" value="PLEXIN-B"/>
    <property type="match status" value="1"/>
</dbReference>
<dbReference type="GO" id="GO:0002116">
    <property type="term" value="C:semaphorin receptor complex"/>
    <property type="evidence" value="ECO:0007669"/>
    <property type="project" value="TreeGrafter"/>
</dbReference>
<evidence type="ECO:0000313" key="2">
    <source>
        <dbReference type="EMBL" id="KAI6654133.1"/>
    </source>
</evidence>
<sequence length="221" mass="25489">MYVFLGFAELQVEIVDFVKAADTNTIPFTDFQTYVTKLLFSKNESIDFLSLPPTDPFEVNNKIEMFRKAMKIFQELFNNKEFLIELIRIFDQNSYIDTGEKSYFASLLMIALHKNLFYATEILKLLIDDLISTSVYTSNRNVKTLFRSTSICEKLLSHWLAVCMYNYLRGLPGEELYNLYSAIKIQINKGPIDAITGEAKYSLNQDNMLRTTLEVKVSNSG</sequence>
<feature type="domain" description="Plexin cytoplasmic RasGAP" evidence="1">
    <location>
        <begin position="26"/>
        <end position="211"/>
    </location>
</feature>
<dbReference type="GO" id="GO:0005886">
    <property type="term" value="C:plasma membrane"/>
    <property type="evidence" value="ECO:0007669"/>
    <property type="project" value="TreeGrafter"/>
</dbReference>
<dbReference type="PANTHER" id="PTHR22625">
    <property type="entry name" value="PLEXIN"/>
    <property type="match status" value="1"/>
</dbReference>
<evidence type="ECO:0000259" key="1">
    <source>
        <dbReference type="Pfam" id="PF08337"/>
    </source>
</evidence>
<dbReference type="InterPro" id="IPR013548">
    <property type="entry name" value="Plexin_cytoplasmic_RasGAP_dom"/>
</dbReference>
<dbReference type="EMBL" id="JAKMXF010000233">
    <property type="protein sequence ID" value="KAI6654133.1"/>
    <property type="molecule type" value="Genomic_DNA"/>
</dbReference>
<dbReference type="AlphaFoldDB" id="A0AAV7JYU1"/>
<name>A0AAV7JYU1_9METZ</name>
<dbReference type="GO" id="GO:0030334">
    <property type="term" value="P:regulation of cell migration"/>
    <property type="evidence" value="ECO:0007669"/>
    <property type="project" value="TreeGrafter"/>
</dbReference>
<dbReference type="SUPFAM" id="SSF48350">
    <property type="entry name" value="GTPase activation domain, GAP"/>
    <property type="match status" value="1"/>
</dbReference>